<keyword evidence="1" id="KW-0805">Transcription regulation</keyword>
<keyword evidence="3" id="KW-0804">Transcription</keyword>
<dbReference type="SUPFAM" id="SSF46689">
    <property type="entry name" value="Homeodomain-like"/>
    <property type="match status" value="1"/>
</dbReference>
<dbReference type="InterPro" id="IPR050204">
    <property type="entry name" value="AraC_XylS_family_regulators"/>
</dbReference>
<evidence type="ECO:0000313" key="5">
    <source>
        <dbReference type="EMBL" id="ORV93164.1"/>
    </source>
</evidence>
<accession>A0A1X1X2R6</accession>
<dbReference type="Pfam" id="PF12833">
    <property type="entry name" value="HTH_18"/>
    <property type="match status" value="1"/>
</dbReference>
<sequence length="253" mass="26866">MTAAEIPALPQSCYPAVWMWPGQALYAGPSLNLEPHSGSVWCLVVGADEDVTVTAGDIEVVARSVLVPPRLTHRLDTHGGRLVSCYVDASSNRVTACRAKCRGVAGPFALDHVNSSALEELPTDNAAAQRWLDLAAPASPSWLDPRVANAVALIVADPADAPSARELAADVGLSESRFLHLFHDQVGTTLRRYRLWMRLIAAGAAVRDGKNLTDAAADAGFASPSHLSDRFKSTFGLTATQLLSRGTLLHLPA</sequence>
<dbReference type="Gene3D" id="1.10.10.60">
    <property type="entry name" value="Homeodomain-like"/>
    <property type="match status" value="1"/>
</dbReference>
<name>A0A1X1X2R6_MYCIR</name>
<dbReference type="GO" id="GO:0003700">
    <property type="term" value="F:DNA-binding transcription factor activity"/>
    <property type="evidence" value="ECO:0007669"/>
    <property type="project" value="InterPro"/>
</dbReference>
<gene>
    <name evidence="5" type="ORF">AWC12_01245</name>
</gene>
<dbReference type="Proteomes" id="UP000193622">
    <property type="component" value="Unassembled WGS sequence"/>
</dbReference>
<dbReference type="SMART" id="SM00342">
    <property type="entry name" value="HTH_ARAC"/>
    <property type="match status" value="1"/>
</dbReference>
<protein>
    <submittedName>
        <fullName evidence="5">Transcriptional regulator</fullName>
    </submittedName>
</protein>
<proteinExistence type="predicted"/>
<reference evidence="5 6" key="1">
    <citation type="submission" date="2016-01" db="EMBL/GenBank/DDBJ databases">
        <title>The new phylogeny of the genus Mycobacterium.</title>
        <authorList>
            <person name="Tarcisio F."/>
            <person name="Conor M."/>
            <person name="Antonella G."/>
            <person name="Elisabetta G."/>
            <person name="Giulia F.S."/>
            <person name="Sara T."/>
            <person name="Anna F."/>
            <person name="Clotilde B."/>
            <person name="Roberto B."/>
            <person name="Veronica D.S."/>
            <person name="Fabio R."/>
            <person name="Monica P."/>
            <person name="Olivier J."/>
            <person name="Enrico T."/>
            <person name="Nicola S."/>
        </authorList>
    </citation>
    <scope>NUCLEOTIDE SEQUENCE [LARGE SCALE GENOMIC DNA]</scope>
    <source>
        <strain evidence="5 6">DSM 45541</strain>
    </source>
</reference>
<dbReference type="RefSeq" id="WP_085171731.1">
    <property type="nucleotide sequence ID" value="NZ_LQPC01000002.1"/>
</dbReference>
<keyword evidence="2" id="KW-0238">DNA-binding</keyword>
<evidence type="ECO:0000313" key="6">
    <source>
        <dbReference type="Proteomes" id="UP000193622"/>
    </source>
</evidence>
<evidence type="ECO:0000256" key="1">
    <source>
        <dbReference type="ARBA" id="ARBA00023015"/>
    </source>
</evidence>
<comment type="caution">
    <text evidence="5">The sequence shown here is derived from an EMBL/GenBank/DDBJ whole genome shotgun (WGS) entry which is preliminary data.</text>
</comment>
<feature type="domain" description="HTH araC/xylS-type" evidence="4">
    <location>
        <begin position="148"/>
        <end position="245"/>
    </location>
</feature>
<evidence type="ECO:0000256" key="3">
    <source>
        <dbReference type="ARBA" id="ARBA00023163"/>
    </source>
</evidence>
<dbReference type="PANTHER" id="PTHR46796">
    <property type="entry name" value="HTH-TYPE TRANSCRIPTIONAL ACTIVATOR RHAS-RELATED"/>
    <property type="match status" value="1"/>
</dbReference>
<dbReference type="EMBL" id="LQPC01000002">
    <property type="protein sequence ID" value="ORV93164.1"/>
    <property type="molecule type" value="Genomic_DNA"/>
</dbReference>
<evidence type="ECO:0000256" key="2">
    <source>
        <dbReference type="ARBA" id="ARBA00023125"/>
    </source>
</evidence>
<dbReference type="AlphaFoldDB" id="A0A1X1X2R6"/>
<dbReference type="PROSITE" id="PS01124">
    <property type="entry name" value="HTH_ARAC_FAMILY_2"/>
    <property type="match status" value="1"/>
</dbReference>
<organism evidence="5 6">
    <name type="scientific">Mycolicibacterium iranicum</name>
    <name type="common">Mycobacterium iranicum</name>
    <dbReference type="NCBI Taxonomy" id="912594"/>
    <lineage>
        <taxon>Bacteria</taxon>
        <taxon>Bacillati</taxon>
        <taxon>Actinomycetota</taxon>
        <taxon>Actinomycetes</taxon>
        <taxon>Mycobacteriales</taxon>
        <taxon>Mycobacteriaceae</taxon>
        <taxon>Mycolicibacterium</taxon>
    </lineage>
</organism>
<dbReference type="InterPro" id="IPR009057">
    <property type="entry name" value="Homeodomain-like_sf"/>
</dbReference>
<dbReference type="InterPro" id="IPR018060">
    <property type="entry name" value="HTH_AraC"/>
</dbReference>
<dbReference type="GO" id="GO:0043565">
    <property type="term" value="F:sequence-specific DNA binding"/>
    <property type="evidence" value="ECO:0007669"/>
    <property type="project" value="InterPro"/>
</dbReference>
<evidence type="ECO:0000259" key="4">
    <source>
        <dbReference type="PROSITE" id="PS01124"/>
    </source>
</evidence>